<dbReference type="EMBL" id="RPOK01000002">
    <property type="protein sequence ID" value="RPJ67126.1"/>
    <property type="molecule type" value="Genomic_DNA"/>
</dbReference>
<dbReference type="Gene3D" id="3.40.50.1820">
    <property type="entry name" value="alpha/beta hydrolase"/>
    <property type="match status" value="2"/>
</dbReference>
<protein>
    <submittedName>
        <fullName evidence="2">Polyhydroxybutyrate depolymerase</fullName>
    </submittedName>
</protein>
<dbReference type="RefSeq" id="WP_124027031.1">
    <property type="nucleotide sequence ID" value="NZ_JBHRSN010000015.1"/>
</dbReference>
<accession>A0A3N5Y329</accession>
<dbReference type="OrthoDB" id="505233at2"/>
<feature type="chain" id="PRO_5018030458" evidence="1">
    <location>
        <begin position="21"/>
        <end position="331"/>
    </location>
</feature>
<dbReference type="PANTHER" id="PTHR42972:SF8">
    <property type="entry name" value="POLYHYDROXYBUTYRATE DEPOLYMERASE"/>
    <property type="match status" value="1"/>
</dbReference>
<gene>
    <name evidence="2" type="ORF">DRW07_06190</name>
</gene>
<dbReference type="Proteomes" id="UP000275281">
    <property type="component" value="Unassembled WGS sequence"/>
</dbReference>
<dbReference type="AlphaFoldDB" id="A0A3N5Y329"/>
<dbReference type="SUPFAM" id="SSF53474">
    <property type="entry name" value="alpha/beta-Hydrolases"/>
    <property type="match status" value="1"/>
</dbReference>
<sequence length="331" mass="35818">MKKTPFLSAALLLAASSANAEVPPLSLDTDHITVSGLSSGGYMATQMHLAYSDWVSGAGIIAAGPYYCAQNAITTALEQCVNKASDKLDISPLISHAQKLASEEKIAPLDNLKDSRVWLLRGTLDATIHETVADALHAQYAQWVSAENLVYLNDKPFGHHFPAVDTGTNCTQSAAPFIGNCNYDAAGALLNHLYTDLVKPDEQITGRIFEYNQQVVGGETADGLAEKGYLFVPKACEEGTECRVHVSFHGCNQYAEAVGQDFVTKTGLNAWADDNNIVVLYPQTKKSLFMPLNPQGCWDWWGYTGENYATRDAAQIMAIKTTVGNLAKPPL</sequence>
<evidence type="ECO:0000256" key="1">
    <source>
        <dbReference type="SAM" id="SignalP"/>
    </source>
</evidence>
<name>A0A3N5Y329_9ALTE</name>
<keyword evidence="1" id="KW-0732">Signal</keyword>
<feature type="signal peptide" evidence="1">
    <location>
        <begin position="1"/>
        <end position="20"/>
    </location>
</feature>
<dbReference type="PANTHER" id="PTHR42972">
    <property type="entry name" value="TOL-PAL SYSTEM PROTEIN TOLB"/>
    <property type="match status" value="1"/>
</dbReference>
<comment type="caution">
    <text evidence="2">The sequence shown here is derived from an EMBL/GenBank/DDBJ whole genome shotgun (WGS) entry which is preliminary data.</text>
</comment>
<keyword evidence="3" id="KW-1185">Reference proteome</keyword>
<evidence type="ECO:0000313" key="2">
    <source>
        <dbReference type="EMBL" id="RPJ67126.1"/>
    </source>
</evidence>
<evidence type="ECO:0000313" key="3">
    <source>
        <dbReference type="Proteomes" id="UP000275281"/>
    </source>
</evidence>
<dbReference type="InterPro" id="IPR029058">
    <property type="entry name" value="AB_hydrolase_fold"/>
</dbReference>
<proteinExistence type="predicted"/>
<organism evidence="2 3">
    <name type="scientific">Alteromonas sediminis</name>
    <dbReference type="NCBI Taxonomy" id="2259342"/>
    <lineage>
        <taxon>Bacteria</taxon>
        <taxon>Pseudomonadati</taxon>
        <taxon>Pseudomonadota</taxon>
        <taxon>Gammaproteobacteria</taxon>
        <taxon>Alteromonadales</taxon>
        <taxon>Alteromonadaceae</taxon>
        <taxon>Alteromonas/Salinimonas group</taxon>
        <taxon>Alteromonas</taxon>
    </lineage>
</organism>
<reference evidence="2 3" key="1">
    <citation type="submission" date="2018-11" db="EMBL/GenBank/DDBJ databases">
        <authorList>
            <person name="Ye M.-Q."/>
            <person name="Du Z.-J."/>
        </authorList>
    </citation>
    <scope>NUCLEOTIDE SEQUENCE [LARGE SCALE GENOMIC DNA]</scope>
    <source>
        <strain evidence="2 3">U0105</strain>
    </source>
</reference>